<accession>A0AAV9BYU4</accession>
<dbReference type="Proteomes" id="UP001180020">
    <property type="component" value="Unassembled WGS sequence"/>
</dbReference>
<reference evidence="1" key="2">
    <citation type="submission" date="2023-06" db="EMBL/GenBank/DDBJ databases">
        <authorList>
            <person name="Ma L."/>
            <person name="Liu K.-W."/>
            <person name="Li Z."/>
            <person name="Hsiao Y.-Y."/>
            <person name="Qi Y."/>
            <person name="Fu T."/>
            <person name="Tang G."/>
            <person name="Zhang D."/>
            <person name="Sun W.-H."/>
            <person name="Liu D.-K."/>
            <person name="Li Y."/>
            <person name="Chen G.-Z."/>
            <person name="Liu X.-D."/>
            <person name="Liao X.-Y."/>
            <person name="Jiang Y.-T."/>
            <person name="Yu X."/>
            <person name="Hao Y."/>
            <person name="Huang J."/>
            <person name="Zhao X.-W."/>
            <person name="Ke S."/>
            <person name="Chen Y.-Y."/>
            <person name="Wu W.-L."/>
            <person name="Hsu J.-L."/>
            <person name="Lin Y.-F."/>
            <person name="Huang M.-D."/>
            <person name="Li C.-Y."/>
            <person name="Huang L."/>
            <person name="Wang Z.-W."/>
            <person name="Zhao X."/>
            <person name="Zhong W.-Y."/>
            <person name="Peng D.-H."/>
            <person name="Ahmad S."/>
            <person name="Lan S."/>
            <person name="Zhang J.-S."/>
            <person name="Tsai W.-C."/>
            <person name="Van De Peer Y."/>
            <person name="Liu Z.-J."/>
        </authorList>
    </citation>
    <scope>NUCLEOTIDE SEQUENCE</scope>
    <source>
        <strain evidence="1">CP</strain>
        <tissue evidence="1">Leaves</tissue>
    </source>
</reference>
<proteinExistence type="predicted"/>
<evidence type="ECO:0000313" key="1">
    <source>
        <dbReference type="EMBL" id="KAK1281780.1"/>
    </source>
</evidence>
<keyword evidence="2" id="KW-1185">Reference proteome</keyword>
<comment type="caution">
    <text evidence="1">The sequence shown here is derived from an EMBL/GenBank/DDBJ whole genome shotgun (WGS) entry which is preliminary data.</text>
</comment>
<organism evidence="1 2">
    <name type="scientific">Acorus calamus</name>
    <name type="common">Sweet flag</name>
    <dbReference type="NCBI Taxonomy" id="4465"/>
    <lineage>
        <taxon>Eukaryota</taxon>
        <taxon>Viridiplantae</taxon>
        <taxon>Streptophyta</taxon>
        <taxon>Embryophyta</taxon>
        <taxon>Tracheophyta</taxon>
        <taxon>Spermatophyta</taxon>
        <taxon>Magnoliopsida</taxon>
        <taxon>Liliopsida</taxon>
        <taxon>Acoraceae</taxon>
        <taxon>Acorus</taxon>
    </lineage>
</organism>
<dbReference type="AlphaFoldDB" id="A0AAV9BYU4"/>
<name>A0AAV9BYU4_ACOCL</name>
<dbReference type="EMBL" id="JAUJYO010000022">
    <property type="protein sequence ID" value="KAK1281780.1"/>
    <property type="molecule type" value="Genomic_DNA"/>
</dbReference>
<protein>
    <submittedName>
        <fullName evidence="1">Uncharacterized protein</fullName>
    </submittedName>
</protein>
<evidence type="ECO:0000313" key="2">
    <source>
        <dbReference type="Proteomes" id="UP001180020"/>
    </source>
</evidence>
<gene>
    <name evidence="1" type="ORF">QJS10_CPB22g00761</name>
</gene>
<sequence>MIEGMRVEIWRGAPHEGEERWEIRRLRSARFASRRARSIVSEKGQYLGCGLLDRGFLPKKIKTQSSYFNTLEETKLLGIQVIGDPEMKTCKEELVSRVDCEPEFK</sequence>
<reference evidence="1" key="1">
    <citation type="journal article" date="2023" name="Nat. Commun.">
        <title>Diploid and tetraploid genomes of Acorus and the evolution of monocots.</title>
        <authorList>
            <person name="Ma L."/>
            <person name="Liu K.W."/>
            <person name="Li Z."/>
            <person name="Hsiao Y.Y."/>
            <person name="Qi Y."/>
            <person name="Fu T."/>
            <person name="Tang G.D."/>
            <person name="Zhang D."/>
            <person name="Sun W.H."/>
            <person name="Liu D.K."/>
            <person name="Li Y."/>
            <person name="Chen G.Z."/>
            <person name="Liu X.D."/>
            <person name="Liao X.Y."/>
            <person name="Jiang Y.T."/>
            <person name="Yu X."/>
            <person name="Hao Y."/>
            <person name="Huang J."/>
            <person name="Zhao X.W."/>
            <person name="Ke S."/>
            <person name="Chen Y.Y."/>
            <person name="Wu W.L."/>
            <person name="Hsu J.L."/>
            <person name="Lin Y.F."/>
            <person name="Huang M.D."/>
            <person name="Li C.Y."/>
            <person name="Huang L."/>
            <person name="Wang Z.W."/>
            <person name="Zhao X."/>
            <person name="Zhong W.Y."/>
            <person name="Peng D.H."/>
            <person name="Ahmad S."/>
            <person name="Lan S."/>
            <person name="Zhang J.S."/>
            <person name="Tsai W.C."/>
            <person name="Van de Peer Y."/>
            <person name="Liu Z.J."/>
        </authorList>
    </citation>
    <scope>NUCLEOTIDE SEQUENCE</scope>
    <source>
        <strain evidence="1">CP</strain>
    </source>
</reference>